<dbReference type="Gene3D" id="6.10.140.1000">
    <property type="match status" value="1"/>
</dbReference>
<dbReference type="Pfam" id="PF03456">
    <property type="entry name" value="uDENN"/>
    <property type="match status" value="1"/>
</dbReference>
<evidence type="ECO:0000313" key="7">
    <source>
        <dbReference type="RefSeq" id="XP_072847602.1"/>
    </source>
</evidence>
<dbReference type="SMART" id="SM00799">
    <property type="entry name" value="DENN"/>
    <property type="match status" value="1"/>
</dbReference>
<dbReference type="SMART" id="SM00800">
    <property type="entry name" value="uDENN"/>
    <property type="match status" value="1"/>
</dbReference>
<dbReference type="PANTHER" id="PTHR13196">
    <property type="entry name" value="DENN DOMAIN-CONTAINING"/>
    <property type="match status" value="1"/>
</dbReference>
<sequence>MGSRIKENPQKIFDLFFEAACPTTEDDDPQVLRQFPLEFNDQESIQMLPRFCFPFDIERVKESPTVQHFTFALTDMEGKQRFGFCRLAVGVRSCLCLLSYLPWFEVFYKILNYIADNLVKEQFTQLDEFLSALHAHPVPHLGSPISLEFDPKVTRLTISTEKHLNRQDGSQSLGPGTASAYFIAPDQGKLPTIPENRNLTEFVVAVDVNNMLRLYASLLHERRIVLTTSKLSTLTACVQASSSMLYPMHWQHIYIPALPSHLLDYCCAPMPYLIGVHTSLMERVRSKALEDVVILNIDNNTMESPFQDLENLPSDVVSLLKFQLKKQSATTGDGVARAFLRAQALLFGSYREALVFSPGQPISFSQESFLQQGSSAMQAFLQRAVHLQLFKEFIEDRLERLNTGEDFSDLFEQEIIRSLSPGSMHAYHLWVENLKKGGGALLTTVKNKANPAVRSVYQYAKGHAKMGLKNMRSRLMEKESSVDEHRKRVYSLNCDHISSPIMPTRSKQSETLQNRLPITQHFGKSRPRRPQRQSSRTELDTPRDVSTSSSMASLDCCSEPDGSENLHPGFLDPGGLDLLGEIFETLNFLEPNQAGRPLYSTRSLDFCNLEERNFYTKLRTSRETLYEPLSEEQDDGDFLSEEKMPLSSLEQETMQSALLLTTTTPVDQSNVMQDCRNLEPQESACPKKAIVPLLQEEEEKEEMAEPASCEQPQVSWTLKVDHETAIPTANRTECGTDMASGEETGVVQVHYPPPAIPTTKAEPPATSCSNTPSPVLSFGSKVNGNPVVTPKETFPVLGQVTNAQSPLKSRSMPRVSELKKRFEA</sequence>
<dbReference type="InterPro" id="IPR043153">
    <property type="entry name" value="DENN_C"/>
</dbReference>
<keyword evidence="2" id="KW-0344">Guanine-nucleotide releasing factor</keyword>
<dbReference type="PANTHER" id="PTHR13196:SF25">
    <property type="entry name" value="DENN DOMAIN-CONTAINING PROTEIN 1C"/>
    <property type="match status" value="1"/>
</dbReference>
<keyword evidence="6" id="KW-1185">Reference proteome</keyword>
<dbReference type="SMART" id="SM00801">
    <property type="entry name" value="dDENN"/>
    <property type="match status" value="1"/>
</dbReference>
<evidence type="ECO:0000259" key="5">
    <source>
        <dbReference type="PROSITE" id="PS50211"/>
    </source>
</evidence>
<feature type="domain" description="UDENN" evidence="5">
    <location>
        <begin position="13"/>
        <end position="404"/>
    </location>
</feature>
<organism evidence="6 7">
    <name type="scientific">Pogona vitticeps</name>
    <name type="common">central bearded dragon</name>
    <dbReference type="NCBI Taxonomy" id="103695"/>
    <lineage>
        <taxon>Eukaryota</taxon>
        <taxon>Metazoa</taxon>
        <taxon>Chordata</taxon>
        <taxon>Craniata</taxon>
        <taxon>Vertebrata</taxon>
        <taxon>Euteleostomi</taxon>
        <taxon>Lepidosauria</taxon>
        <taxon>Squamata</taxon>
        <taxon>Bifurcata</taxon>
        <taxon>Unidentata</taxon>
        <taxon>Episquamata</taxon>
        <taxon>Toxicofera</taxon>
        <taxon>Iguania</taxon>
        <taxon>Acrodonta</taxon>
        <taxon>Agamidae</taxon>
        <taxon>Amphibolurinae</taxon>
        <taxon>Pogona</taxon>
    </lineage>
</organism>
<evidence type="ECO:0000256" key="4">
    <source>
        <dbReference type="SAM" id="MobiDB-lite"/>
    </source>
</evidence>
<dbReference type="Gene3D" id="3.40.50.11500">
    <property type="match status" value="1"/>
</dbReference>
<feature type="region of interest" description="Disordered" evidence="4">
    <location>
        <begin position="803"/>
        <end position="824"/>
    </location>
</feature>
<dbReference type="InterPro" id="IPR005113">
    <property type="entry name" value="uDENN_dom"/>
</dbReference>
<dbReference type="PROSITE" id="PS50211">
    <property type="entry name" value="DENN"/>
    <property type="match status" value="1"/>
</dbReference>
<dbReference type="InterPro" id="IPR001194">
    <property type="entry name" value="cDENN_dom"/>
</dbReference>
<evidence type="ECO:0000313" key="6">
    <source>
        <dbReference type="Proteomes" id="UP001652642"/>
    </source>
</evidence>
<dbReference type="InterPro" id="IPR037516">
    <property type="entry name" value="Tripartite_DENN"/>
</dbReference>
<dbReference type="Pfam" id="PF03455">
    <property type="entry name" value="dDENN"/>
    <property type="match status" value="1"/>
</dbReference>
<protein>
    <submittedName>
        <fullName evidence="7">DENN domain-containing protein 1C isoform X1</fullName>
    </submittedName>
</protein>
<comment type="subcellular location">
    <subcellularLocation>
        <location evidence="1">Cytoplasmic vesicle</location>
        <location evidence="1">Clathrin-coated vesicle</location>
    </subcellularLocation>
</comment>
<reference evidence="6" key="1">
    <citation type="submission" date="2025-05" db="UniProtKB">
        <authorList>
            <consortium name="RefSeq"/>
        </authorList>
    </citation>
    <scope>NUCLEOTIDE SEQUENCE [LARGE SCALE GENOMIC DNA]</scope>
</reference>
<evidence type="ECO:0000256" key="3">
    <source>
        <dbReference type="ARBA" id="ARBA00023329"/>
    </source>
</evidence>
<evidence type="ECO:0000256" key="1">
    <source>
        <dbReference type="ARBA" id="ARBA00004132"/>
    </source>
</evidence>
<evidence type="ECO:0000256" key="2">
    <source>
        <dbReference type="ARBA" id="ARBA00022658"/>
    </source>
</evidence>
<dbReference type="Gene3D" id="3.30.450.200">
    <property type="match status" value="1"/>
</dbReference>
<dbReference type="Pfam" id="PF02141">
    <property type="entry name" value="DENN"/>
    <property type="match status" value="1"/>
</dbReference>
<dbReference type="Proteomes" id="UP001652642">
    <property type="component" value="Chromosome 2"/>
</dbReference>
<accession>A0ABM5FQE3</accession>
<dbReference type="RefSeq" id="XP_072847602.1">
    <property type="nucleotide sequence ID" value="XM_072991501.1"/>
</dbReference>
<feature type="region of interest" description="Disordered" evidence="4">
    <location>
        <begin position="517"/>
        <end position="569"/>
    </location>
</feature>
<keyword evidence="3" id="KW-0968">Cytoplasmic vesicle</keyword>
<gene>
    <name evidence="7" type="primary">DENND1C</name>
</gene>
<reference evidence="7" key="2">
    <citation type="submission" date="2025-08" db="UniProtKB">
        <authorList>
            <consortium name="RefSeq"/>
        </authorList>
    </citation>
    <scope>IDENTIFICATION</scope>
</reference>
<proteinExistence type="predicted"/>
<dbReference type="InterPro" id="IPR005112">
    <property type="entry name" value="dDENN_dom"/>
</dbReference>
<dbReference type="InterPro" id="IPR040032">
    <property type="entry name" value="DENND1A/B/C"/>
</dbReference>
<dbReference type="GeneID" id="110081735"/>
<name>A0ABM5FQE3_9SAUR</name>